<dbReference type="PANTHER" id="PTHR47237:SF2">
    <property type="entry name" value="BLL4206 PROTEIN"/>
    <property type="match status" value="1"/>
</dbReference>
<dbReference type="Proteomes" id="UP000184600">
    <property type="component" value="Unassembled WGS sequence"/>
</dbReference>
<proteinExistence type="predicted"/>
<dbReference type="OrthoDB" id="510731at2"/>
<dbReference type="InterPro" id="IPR041496">
    <property type="entry name" value="YitH/HolE_GNAT"/>
</dbReference>
<dbReference type="EMBL" id="FRFG01000019">
    <property type="protein sequence ID" value="SHO55990.1"/>
    <property type="molecule type" value="Genomic_DNA"/>
</dbReference>
<name>A0A1M7YTM0_9VIBR</name>
<dbReference type="PROSITE" id="PS51186">
    <property type="entry name" value="GNAT"/>
    <property type="match status" value="1"/>
</dbReference>
<dbReference type="SUPFAM" id="SSF55729">
    <property type="entry name" value="Acyl-CoA N-acyltransferases (Nat)"/>
    <property type="match status" value="1"/>
</dbReference>
<evidence type="ECO:0000313" key="3">
    <source>
        <dbReference type="Proteomes" id="UP000184600"/>
    </source>
</evidence>
<protein>
    <submittedName>
        <fullName evidence="2">Acetyltransferase (GNAT) family protein</fullName>
    </submittedName>
</protein>
<dbReference type="InterPro" id="IPR000182">
    <property type="entry name" value="GNAT_dom"/>
</dbReference>
<dbReference type="GO" id="GO:0016747">
    <property type="term" value="F:acyltransferase activity, transferring groups other than amino-acyl groups"/>
    <property type="evidence" value="ECO:0007669"/>
    <property type="project" value="InterPro"/>
</dbReference>
<dbReference type="Pfam" id="PF18014">
    <property type="entry name" value="Acetyltransf_18"/>
    <property type="match status" value="1"/>
</dbReference>
<evidence type="ECO:0000313" key="2">
    <source>
        <dbReference type="EMBL" id="SHO55990.1"/>
    </source>
</evidence>
<dbReference type="AlphaFoldDB" id="A0A1M7YTM0"/>
<dbReference type="InterPro" id="IPR016181">
    <property type="entry name" value="Acyl_CoA_acyltransferase"/>
</dbReference>
<dbReference type="InterPro" id="IPR052729">
    <property type="entry name" value="Acyl/Acetyltrans_Enzymes"/>
</dbReference>
<keyword evidence="2" id="KW-0808">Transferase</keyword>
<dbReference type="Gene3D" id="3.40.630.90">
    <property type="match status" value="1"/>
</dbReference>
<evidence type="ECO:0000259" key="1">
    <source>
        <dbReference type="PROSITE" id="PS51186"/>
    </source>
</evidence>
<keyword evidence="3" id="KW-1185">Reference proteome</keyword>
<accession>A0A1M7YTM0</accession>
<dbReference type="STRING" id="1117707.VQ7734_01751"/>
<dbReference type="Pfam" id="PF13508">
    <property type="entry name" value="Acetyltransf_7"/>
    <property type="match status" value="1"/>
</dbReference>
<dbReference type="Gene3D" id="3.40.630.30">
    <property type="match status" value="1"/>
</dbReference>
<sequence>MNVKTVHEDVITRPMNEKDIAEAHAMTQALHWPHTRQDWQQIVSVGHSLVMESGGQIIGTACLVPQGRYASVGLIVISDDFQGRGLGRQIMNDIISYAEPGTDLYLTATEMGKPLYQKIGFAEYAVIEQYQNVVEKQNLTLLSPQANAVVREMNSGEEPILKQMMDASAGMDRNAIGDLVLKTSARTLVIEDDGQITGFAVCRDFGRGVCIGPVIAHSSANALALISHHLMQCDQQFVRLDIVNQYGDIGEQLVSWGLNKVDTVSQMVKGDVPQAEAGLTQFCLVSQAMG</sequence>
<reference evidence="3" key="1">
    <citation type="submission" date="2016-12" db="EMBL/GenBank/DDBJ databases">
        <authorList>
            <person name="Rodrigo-Torres L."/>
            <person name="Arahal R.D."/>
            <person name="Lucena T."/>
        </authorList>
    </citation>
    <scope>NUCLEOTIDE SEQUENCE [LARGE SCALE GENOMIC DNA]</scope>
</reference>
<dbReference type="RefSeq" id="WP_073581499.1">
    <property type="nucleotide sequence ID" value="NZ_AP024897.1"/>
</dbReference>
<organism evidence="2 3">
    <name type="scientific">Vibrio quintilis</name>
    <dbReference type="NCBI Taxonomy" id="1117707"/>
    <lineage>
        <taxon>Bacteria</taxon>
        <taxon>Pseudomonadati</taxon>
        <taxon>Pseudomonadota</taxon>
        <taxon>Gammaproteobacteria</taxon>
        <taxon>Vibrionales</taxon>
        <taxon>Vibrionaceae</taxon>
        <taxon>Vibrio</taxon>
    </lineage>
</organism>
<feature type="domain" description="N-acetyltransferase" evidence="1">
    <location>
        <begin position="10"/>
        <end position="140"/>
    </location>
</feature>
<dbReference type="CDD" id="cd04301">
    <property type="entry name" value="NAT_SF"/>
    <property type="match status" value="1"/>
</dbReference>
<dbReference type="PANTHER" id="PTHR47237">
    <property type="entry name" value="SLL0310 PROTEIN"/>
    <property type="match status" value="1"/>
</dbReference>
<gene>
    <name evidence="2" type="ORF">VQ7734_01751</name>
</gene>